<gene>
    <name evidence="1" type="ORF">GCM10007160_38960</name>
</gene>
<keyword evidence="2" id="KW-1185">Reference proteome</keyword>
<accession>A0ABQ2Z869</accession>
<sequence>MQQETPFLRSINIVFDASEPERIGHYEPTSKAIAFLRGVSGHSDSRAFFVIAPYGSGKSISATYLLQLVENRKHAVTTLEAVGQRLQRVEPQLGDFAQKRLAQGDIHGVVIALEGAIQDIGLAVRDAAYASLQRLGMQELAQVLKQMDVTGITGALAVLDYLKDKSAPSKSEPYQIDRIVLLWDEFGRHVEQLIRSGHPQRLAEIQTLAEYAARTQKLPVTLGLLMHQGLLQYATGLSQSMLSEWRKIEGRFEPIQYVDDSRELYRLIGKIVDTHKPRELSLPHSDEHIADRALEVGLLTDLEGELPGLLARAYPLHPAALHILPRLAARAAQHERTLFGFVLSADLEQAVTPEHLYDYFASAMQADTGVGGTYRKWLETESALSKVDDKFEIRVLKTASILELGLSGERSRVSRALLEFALGDDLAAKRTIDQLLERKLLLHRRRTDQISLWHGTDVDLRSRLEEELARLEGDFDILALLNKEFRPAVWRPVRYNDEYSIRRYFECEFIAAQDLLAGKNGLPQKRAQADGRVLYVVPQNEKDCSAACQAALNNHDSLTVIAVPREMIDIRATAAELICLTRMQNDEALLAEDPLISTELQQMLDETQSHLHTQLSRLTQPGPETLWFSGGQSHAITDRADLLSTLSAICENHFRKTPVIKNEMIVRHKPSPQLVNARRKVIMGILERYGEERLGIIGEFADASVFRTVLSNTGLYKKATDGEDVYAFAQPQDLQEQALEEVWQKFKDLLTIPDEQPKDLADFFSKLAEPPYGMRDGVMPILFAAALKAFPSALSISDESGNYLEDLLPSHIENICHRPSAFTLTVMKLDSSTREYLINLGDIFGADILNASDLVRAVYDGIEAWRAKLPPGALDTSEMPADVRGLQHALNSELSPVQLFFHRFPLLAGVDNENYGGVVRWVESAAKTLASVVDNYRDNILATVDDNLRLITDAEPGSATMARFERWRQTLPPHVRDQISGLAKALLTLPLSRFSSDYAFADAIAAIVAEKKPQRWTDSDLVRFRNSFAALVSQIETQALALNFDSPPTQEGRAAITQLYTHRIQTLMGNLSQLIGRSDAQAQLRCLLDQIEEAEHGNS</sequence>
<evidence type="ECO:0008006" key="3">
    <source>
        <dbReference type="Google" id="ProtNLM"/>
    </source>
</evidence>
<dbReference type="Proteomes" id="UP000653056">
    <property type="component" value="Unassembled WGS sequence"/>
</dbReference>
<organism evidence="1 2">
    <name type="scientific">Litchfieldella qijiaojingensis</name>
    <dbReference type="NCBI Taxonomy" id="980347"/>
    <lineage>
        <taxon>Bacteria</taxon>
        <taxon>Pseudomonadati</taxon>
        <taxon>Pseudomonadota</taxon>
        <taxon>Gammaproteobacteria</taxon>
        <taxon>Oceanospirillales</taxon>
        <taxon>Halomonadaceae</taxon>
        <taxon>Litchfieldella</taxon>
    </lineage>
</organism>
<evidence type="ECO:0000313" key="1">
    <source>
        <dbReference type="EMBL" id="GGY07771.1"/>
    </source>
</evidence>
<evidence type="ECO:0000313" key="2">
    <source>
        <dbReference type="Proteomes" id="UP000653056"/>
    </source>
</evidence>
<reference evidence="2" key="1">
    <citation type="journal article" date="2019" name="Int. J. Syst. Evol. Microbiol.">
        <title>The Global Catalogue of Microorganisms (GCM) 10K type strain sequencing project: providing services to taxonomists for standard genome sequencing and annotation.</title>
        <authorList>
            <consortium name="The Broad Institute Genomics Platform"/>
            <consortium name="The Broad Institute Genome Sequencing Center for Infectious Disease"/>
            <person name="Wu L."/>
            <person name="Ma J."/>
        </authorList>
    </citation>
    <scope>NUCLEOTIDE SEQUENCE [LARGE SCALE GENOMIC DNA]</scope>
    <source>
        <strain evidence="2">KCTC 22228</strain>
    </source>
</reference>
<protein>
    <recommendedName>
        <fullName evidence="3">ATP-binding protein</fullName>
    </recommendedName>
</protein>
<name>A0ABQ2Z869_9GAMM</name>
<proteinExistence type="predicted"/>
<dbReference type="RefSeq" id="WP_189472234.1">
    <property type="nucleotide sequence ID" value="NZ_BMXS01000029.1"/>
</dbReference>
<dbReference type="EMBL" id="BMXS01000029">
    <property type="protein sequence ID" value="GGY07771.1"/>
    <property type="molecule type" value="Genomic_DNA"/>
</dbReference>
<comment type="caution">
    <text evidence="1">The sequence shown here is derived from an EMBL/GenBank/DDBJ whole genome shotgun (WGS) entry which is preliminary data.</text>
</comment>